<sequence>MNQDEIKALFDQQASSYDAQWAKTLPIRSCLHLLLDAAFAELPEEAHVLCVGVGTGAELSHLARNNPTWKFTAVEPSGAMLDICRKQAETEGFAGRCQFHEGYLESLPGAQIFDAATCLLVSQFILDRQARSDFFHEIARRLKPGGLLASSDLASDVASPEYEVLLRAWMNMMTQADITPEGMARMRKAYANDVGVLPPSRVAAIIEAGGFEPPVQFFQAGLIHAWLSKRTASSAGNRNGKLMMRNWAGCR</sequence>
<dbReference type="Pfam" id="PF13649">
    <property type="entry name" value="Methyltransf_25"/>
    <property type="match status" value="1"/>
</dbReference>
<evidence type="ECO:0000313" key="3">
    <source>
        <dbReference type="EMBL" id="MCE8003732.1"/>
    </source>
</evidence>
<dbReference type="InterPro" id="IPR029063">
    <property type="entry name" value="SAM-dependent_MTases_sf"/>
</dbReference>
<dbReference type="Proteomes" id="UP001320168">
    <property type="component" value="Unassembled WGS sequence"/>
</dbReference>
<evidence type="ECO:0000313" key="4">
    <source>
        <dbReference type="Proteomes" id="UP001320168"/>
    </source>
</evidence>
<evidence type="ECO:0000256" key="1">
    <source>
        <dbReference type="ARBA" id="ARBA00022679"/>
    </source>
</evidence>
<dbReference type="PANTHER" id="PTHR43861">
    <property type="entry name" value="TRANS-ACONITATE 2-METHYLTRANSFERASE-RELATED"/>
    <property type="match status" value="1"/>
</dbReference>
<dbReference type="InterPro" id="IPR041698">
    <property type="entry name" value="Methyltransf_25"/>
</dbReference>
<reference evidence="3 4" key="1">
    <citation type="journal article" date="2021" name="Front. Microbiol.">
        <title>Aerobic Denitrification and Heterotrophic Sulfur Oxidation in the Genus Halomonas Revealed by Six Novel Species Characterizations and Genome-Based Analysis.</title>
        <authorList>
            <person name="Wang L."/>
            <person name="Shao Z."/>
        </authorList>
    </citation>
    <scope>NUCLEOTIDE SEQUENCE [LARGE SCALE GENOMIC DNA]</scope>
    <source>
        <strain evidence="3 4">MCCC 1A11081</strain>
    </source>
</reference>
<dbReference type="GO" id="GO:0008168">
    <property type="term" value="F:methyltransferase activity"/>
    <property type="evidence" value="ECO:0007669"/>
    <property type="project" value="UniProtKB-KW"/>
</dbReference>
<dbReference type="RefSeq" id="WP_234270396.1">
    <property type="nucleotide sequence ID" value="NZ_JABFTX010000002.1"/>
</dbReference>
<comment type="caution">
    <text evidence="3">The sequence shown here is derived from an EMBL/GenBank/DDBJ whole genome shotgun (WGS) entry which is preliminary data.</text>
</comment>
<keyword evidence="1" id="KW-0808">Transferase</keyword>
<feature type="domain" description="Methyltransferase" evidence="2">
    <location>
        <begin position="48"/>
        <end position="146"/>
    </location>
</feature>
<keyword evidence="3" id="KW-0489">Methyltransferase</keyword>
<dbReference type="EMBL" id="JABFTX010000002">
    <property type="protein sequence ID" value="MCE8003732.1"/>
    <property type="molecule type" value="Genomic_DNA"/>
</dbReference>
<keyword evidence="4" id="KW-1185">Reference proteome</keyword>
<gene>
    <name evidence="3" type="ORF">HOP53_12855</name>
</gene>
<dbReference type="GO" id="GO:0032259">
    <property type="term" value="P:methylation"/>
    <property type="evidence" value="ECO:0007669"/>
    <property type="project" value="UniProtKB-KW"/>
</dbReference>
<organism evidence="3 4">
    <name type="scientific">Billgrantia ethanolica</name>
    <dbReference type="NCBI Taxonomy" id="2733486"/>
    <lineage>
        <taxon>Bacteria</taxon>
        <taxon>Pseudomonadati</taxon>
        <taxon>Pseudomonadota</taxon>
        <taxon>Gammaproteobacteria</taxon>
        <taxon>Oceanospirillales</taxon>
        <taxon>Halomonadaceae</taxon>
        <taxon>Billgrantia</taxon>
    </lineage>
</organism>
<dbReference type="Gene3D" id="3.40.50.150">
    <property type="entry name" value="Vaccinia Virus protein VP39"/>
    <property type="match status" value="1"/>
</dbReference>
<name>A0ABS9A4G9_9GAMM</name>
<dbReference type="SUPFAM" id="SSF53335">
    <property type="entry name" value="S-adenosyl-L-methionine-dependent methyltransferases"/>
    <property type="match status" value="1"/>
</dbReference>
<dbReference type="CDD" id="cd02440">
    <property type="entry name" value="AdoMet_MTases"/>
    <property type="match status" value="1"/>
</dbReference>
<protein>
    <submittedName>
        <fullName evidence="3">Class I SAM-dependent methyltransferase</fullName>
    </submittedName>
</protein>
<accession>A0ABS9A4G9</accession>
<proteinExistence type="predicted"/>
<evidence type="ECO:0000259" key="2">
    <source>
        <dbReference type="Pfam" id="PF13649"/>
    </source>
</evidence>